<feature type="transmembrane region" description="Helical" evidence="1">
    <location>
        <begin position="28"/>
        <end position="50"/>
    </location>
</feature>
<evidence type="ECO:0000256" key="1">
    <source>
        <dbReference type="SAM" id="Phobius"/>
    </source>
</evidence>
<accession>A0A8H5GBT5</accession>
<proteinExistence type="predicted"/>
<name>A0A8H5GBT5_9AGAR</name>
<evidence type="ECO:0000313" key="3">
    <source>
        <dbReference type="Proteomes" id="UP000559027"/>
    </source>
</evidence>
<protein>
    <submittedName>
        <fullName evidence="2">Uncharacterized protein</fullName>
    </submittedName>
</protein>
<keyword evidence="1" id="KW-0812">Transmembrane</keyword>
<dbReference type="OrthoDB" id="3265563at2759"/>
<feature type="transmembrane region" description="Helical" evidence="1">
    <location>
        <begin position="96"/>
        <end position="118"/>
    </location>
</feature>
<organism evidence="2 3">
    <name type="scientific">Leucocoprinus leucothites</name>
    <dbReference type="NCBI Taxonomy" id="201217"/>
    <lineage>
        <taxon>Eukaryota</taxon>
        <taxon>Fungi</taxon>
        <taxon>Dikarya</taxon>
        <taxon>Basidiomycota</taxon>
        <taxon>Agaricomycotina</taxon>
        <taxon>Agaricomycetes</taxon>
        <taxon>Agaricomycetidae</taxon>
        <taxon>Agaricales</taxon>
        <taxon>Agaricineae</taxon>
        <taxon>Agaricaceae</taxon>
        <taxon>Leucocoprinus</taxon>
    </lineage>
</organism>
<reference evidence="2 3" key="1">
    <citation type="journal article" date="2020" name="ISME J.">
        <title>Uncovering the hidden diversity of litter-decomposition mechanisms in mushroom-forming fungi.</title>
        <authorList>
            <person name="Floudas D."/>
            <person name="Bentzer J."/>
            <person name="Ahren D."/>
            <person name="Johansson T."/>
            <person name="Persson P."/>
            <person name="Tunlid A."/>
        </authorList>
    </citation>
    <scope>NUCLEOTIDE SEQUENCE [LARGE SCALE GENOMIC DNA]</scope>
    <source>
        <strain evidence="2 3">CBS 146.42</strain>
    </source>
</reference>
<dbReference type="EMBL" id="JAACJO010000002">
    <property type="protein sequence ID" value="KAF5362028.1"/>
    <property type="molecule type" value="Genomic_DNA"/>
</dbReference>
<sequence length="151" mass="16826">MTQPLSVVYGAIFMPGHADEVRSSKEHIFLWLALSLNVSITTLTATRIWWMARQVRVSLGHDFAKKHYSVIAITIETGAIYAMYILVYQILSEIGIHLFVLDIALSQVAIIAPMLIIVHTGLGLQIRDVGTTLRLENRPSTMVFTTVNCSV</sequence>
<evidence type="ECO:0000313" key="2">
    <source>
        <dbReference type="EMBL" id="KAF5362028.1"/>
    </source>
</evidence>
<keyword evidence="1" id="KW-1133">Transmembrane helix</keyword>
<dbReference type="AlphaFoldDB" id="A0A8H5GBT5"/>
<dbReference type="Proteomes" id="UP000559027">
    <property type="component" value="Unassembled WGS sequence"/>
</dbReference>
<feature type="transmembrane region" description="Helical" evidence="1">
    <location>
        <begin position="70"/>
        <end position="90"/>
    </location>
</feature>
<keyword evidence="3" id="KW-1185">Reference proteome</keyword>
<keyword evidence="1" id="KW-0472">Membrane</keyword>
<gene>
    <name evidence="2" type="ORF">D9756_002740</name>
</gene>
<comment type="caution">
    <text evidence="2">The sequence shown here is derived from an EMBL/GenBank/DDBJ whole genome shotgun (WGS) entry which is preliminary data.</text>
</comment>